<dbReference type="Pfam" id="PF03454">
    <property type="entry name" value="MoeA_C"/>
    <property type="match status" value="1"/>
</dbReference>
<dbReference type="NCBIfam" id="TIGR00177">
    <property type="entry name" value="molyb_syn"/>
    <property type="match status" value="1"/>
</dbReference>
<dbReference type="SMART" id="SM00852">
    <property type="entry name" value="MoCF_biosynth"/>
    <property type="match status" value="1"/>
</dbReference>
<dbReference type="GO" id="GO:0006777">
    <property type="term" value="P:Mo-molybdopterin cofactor biosynthetic process"/>
    <property type="evidence" value="ECO:0007669"/>
    <property type="project" value="UniProtKB-UniRule"/>
</dbReference>
<dbReference type="Proteomes" id="UP000593994">
    <property type="component" value="Chromosome"/>
</dbReference>
<evidence type="ECO:0000256" key="5">
    <source>
        <dbReference type="ARBA" id="ARBA00047317"/>
    </source>
</evidence>
<keyword evidence="6 8" id="KW-0808">Transferase</keyword>
<dbReference type="EMBL" id="CP054492">
    <property type="protein sequence ID" value="QOY51894.1"/>
    <property type="molecule type" value="Genomic_DNA"/>
</dbReference>
<organism evidence="8 9">
    <name type="scientific">Candidatus Sulfurimonas baltica</name>
    <dbReference type="NCBI Taxonomy" id="2740404"/>
    <lineage>
        <taxon>Bacteria</taxon>
        <taxon>Pseudomonadati</taxon>
        <taxon>Campylobacterota</taxon>
        <taxon>Epsilonproteobacteria</taxon>
        <taxon>Campylobacterales</taxon>
        <taxon>Sulfurimonadaceae</taxon>
        <taxon>Sulfurimonas</taxon>
    </lineage>
</organism>
<gene>
    <name evidence="8" type="ORF">HUE88_12460</name>
</gene>
<comment type="pathway">
    <text evidence="2 6">Cofactor biosynthesis; molybdopterin biosynthesis.</text>
</comment>
<dbReference type="RefSeq" id="WP_194369475.1">
    <property type="nucleotide sequence ID" value="NZ_CP054492.1"/>
</dbReference>
<dbReference type="SUPFAM" id="SSF63882">
    <property type="entry name" value="MoeA N-terminal region -like"/>
    <property type="match status" value="1"/>
</dbReference>
<dbReference type="InterPro" id="IPR005110">
    <property type="entry name" value="MoeA_linker/N"/>
</dbReference>
<evidence type="ECO:0000256" key="3">
    <source>
        <dbReference type="ARBA" id="ARBA00010763"/>
    </source>
</evidence>
<evidence type="ECO:0000256" key="1">
    <source>
        <dbReference type="ARBA" id="ARBA00002901"/>
    </source>
</evidence>
<reference evidence="8 9" key="1">
    <citation type="submission" date="2020-05" db="EMBL/GenBank/DDBJ databases">
        <title>Sulfurimonas marisnigri, sp. nov., and Sulfurimonas baltica, sp. nov., manganese oxide reducing chemolithoautotrophs of the class Epsilonproteobacteria isolated from the pelagic redoxclines of the Black and Baltic Seas and emended description of the genus Sulfurimonas.</title>
        <authorList>
            <person name="Henkel J.V."/>
            <person name="Laudan C."/>
            <person name="Werner J."/>
            <person name="Neu T."/>
            <person name="Plewe S."/>
            <person name="Sproer C."/>
            <person name="Bunk B."/>
            <person name="Schulz-Vogt H.N."/>
        </authorList>
    </citation>
    <scope>NUCLEOTIDE SEQUENCE [LARGE SCALE GENOMIC DNA]</scope>
    <source>
        <strain evidence="8 9">GD2</strain>
    </source>
</reference>
<dbReference type="Gene3D" id="3.40.980.10">
    <property type="entry name" value="MoaB/Mog-like domain"/>
    <property type="match status" value="1"/>
</dbReference>
<dbReference type="InterPro" id="IPR038987">
    <property type="entry name" value="MoeA-like"/>
</dbReference>
<evidence type="ECO:0000256" key="2">
    <source>
        <dbReference type="ARBA" id="ARBA00005046"/>
    </source>
</evidence>
<comment type="catalytic activity">
    <reaction evidence="5">
        <text>adenylyl-molybdopterin + molybdate = Mo-molybdopterin + AMP + H(+)</text>
        <dbReference type="Rhea" id="RHEA:35047"/>
        <dbReference type="ChEBI" id="CHEBI:15378"/>
        <dbReference type="ChEBI" id="CHEBI:36264"/>
        <dbReference type="ChEBI" id="CHEBI:62727"/>
        <dbReference type="ChEBI" id="CHEBI:71302"/>
        <dbReference type="ChEBI" id="CHEBI:456215"/>
        <dbReference type="EC" id="2.10.1.1"/>
    </reaction>
</comment>
<dbReference type="InterPro" id="IPR036425">
    <property type="entry name" value="MoaB/Mog-like_dom_sf"/>
</dbReference>
<keyword evidence="6" id="KW-0479">Metal-binding</keyword>
<dbReference type="GO" id="GO:0046872">
    <property type="term" value="F:metal ion binding"/>
    <property type="evidence" value="ECO:0007669"/>
    <property type="project" value="UniProtKB-UniRule"/>
</dbReference>
<keyword evidence="4 6" id="KW-0501">Molybdenum cofactor biosynthesis</keyword>
<keyword evidence="9" id="KW-1185">Reference proteome</keyword>
<dbReference type="Gene3D" id="3.90.105.10">
    <property type="entry name" value="Molybdopterin biosynthesis moea protein, domain 2"/>
    <property type="match status" value="1"/>
</dbReference>
<accession>A0A7S7LUU3</accession>
<dbReference type="Pfam" id="PF00994">
    <property type="entry name" value="MoCF_biosynth"/>
    <property type="match status" value="1"/>
</dbReference>
<comment type="similarity">
    <text evidence="3 6">Belongs to the MoeA family.</text>
</comment>
<evidence type="ECO:0000313" key="8">
    <source>
        <dbReference type="EMBL" id="QOY51894.1"/>
    </source>
</evidence>
<protein>
    <recommendedName>
        <fullName evidence="6">Molybdopterin molybdenumtransferase</fullName>
        <ecNumber evidence="6">2.10.1.1</ecNumber>
    </recommendedName>
</protein>
<evidence type="ECO:0000256" key="6">
    <source>
        <dbReference type="RuleBase" id="RU365090"/>
    </source>
</evidence>
<proteinExistence type="inferred from homology"/>
<dbReference type="InterPro" id="IPR005111">
    <property type="entry name" value="MoeA_C_domain_IV"/>
</dbReference>
<dbReference type="InterPro" id="IPR001453">
    <property type="entry name" value="MoaB/Mog_dom"/>
</dbReference>
<dbReference type="KEGG" id="sbal:HUE88_12460"/>
<dbReference type="Gene3D" id="2.40.340.10">
    <property type="entry name" value="MoeA, C-terminal, domain IV"/>
    <property type="match status" value="1"/>
</dbReference>
<dbReference type="SUPFAM" id="SSF63867">
    <property type="entry name" value="MoeA C-terminal domain-like"/>
    <property type="match status" value="1"/>
</dbReference>
<dbReference type="Pfam" id="PF03453">
    <property type="entry name" value="MoeA_N"/>
    <property type="match status" value="1"/>
</dbReference>
<evidence type="ECO:0000313" key="9">
    <source>
        <dbReference type="Proteomes" id="UP000593994"/>
    </source>
</evidence>
<dbReference type="EC" id="2.10.1.1" evidence="6"/>
<keyword evidence="6" id="KW-0460">Magnesium</keyword>
<dbReference type="PANTHER" id="PTHR10192">
    <property type="entry name" value="MOLYBDOPTERIN BIOSYNTHESIS PROTEIN"/>
    <property type="match status" value="1"/>
</dbReference>
<dbReference type="AlphaFoldDB" id="A0A7S7LUU3"/>
<dbReference type="CDD" id="cd00887">
    <property type="entry name" value="MoeA"/>
    <property type="match status" value="1"/>
</dbReference>
<keyword evidence="6" id="KW-0500">Molybdenum</keyword>
<evidence type="ECO:0000256" key="4">
    <source>
        <dbReference type="ARBA" id="ARBA00023150"/>
    </source>
</evidence>
<dbReference type="GO" id="GO:0061599">
    <property type="term" value="F:molybdopterin molybdotransferase activity"/>
    <property type="evidence" value="ECO:0007669"/>
    <property type="project" value="UniProtKB-UniRule"/>
</dbReference>
<dbReference type="InterPro" id="IPR036135">
    <property type="entry name" value="MoeA_linker/N_sf"/>
</dbReference>
<dbReference type="GO" id="GO:0005829">
    <property type="term" value="C:cytosol"/>
    <property type="evidence" value="ECO:0007669"/>
    <property type="project" value="TreeGrafter"/>
</dbReference>
<feature type="domain" description="MoaB/Mog" evidence="7">
    <location>
        <begin position="182"/>
        <end position="319"/>
    </location>
</feature>
<evidence type="ECO:0000259" key="7">
    <source>
        <dbReference type="SMART" id="SM00852"/>
    </source>
</evidence>
<dbReference type="UniPathway" id="UPA00344"/>
<dbReference type="PANTHER" id="PTHR10192:SF5">
    <property type="entry name" value="GEPHYRIN"/>
    <property type="match status" value="1"/>
</dbReference>
<dbReference type="SUPFAM" id="SSF53218">
    <property type="entry name" value="Molybdenum cofactor biosynthesis proteins"/>
    <property type="match status" value="1"/>
</dbReference>
<dbReference type="InterPro" id="IPR036688">
    <property type="entry name" value="MoeA_C_domain_IV_sf"/>
</dbReference>
<comment type="cofactor">
    <cofactor evidence="6">
        <name>Mg(2+)</name>
        <dbReference type="ChEBI" id="CHEBI:18420"/>
    </cofactor>
</comment>
<name>A0A7S7LUU3_9BACT</name>
<comment type="function">
    <text evidence="1 6">Catalyzes the insertion of molybdate into adenylated molybdopterin with the concomitant release of AMP.</text>
</comment>
<sequence length="415" mass="45360">MAVTIEEALELIYKNSPEKSLKILPLEQLLGYVLCEDIVAKHNLPPYDNSAMDGYAVKVEDGGKLVKVTHTVFAGDSSKEVLECGFAIKIMTGAKIPFGTECIVPIEDVNLVSSNESSKGAEVSITLPHNLQKNKHIRFCGEDIKSGDKLLHKGQRVHAHHITLLASQGISHVRVYKKPKVAIFASGNELKMHFENVHSHQLYNTNSPTFYSRALELGCEVEFIGTAHDSLEDIHLHIKSALDCDLIVTSGGVSVGDADFTKEAFGAFGYEIFFDKVEIKPGKPTTFGKIGNTCVLNLPGNPLAAALNFELFGQSIILALSGDESKYLSTIDTKMATDYRLKAGRRTLVPGFFDGNSFAPYEKFAPGMISPLATSNSYIIIDESVGFLAKESSVKIIPTRFYFTSKESSDLVSTQ</sequence>
<dbReference type="Gene3D" id="2.170.190.11">
    <property type="entry name" value="Molybdopterin biosynthesis moea protein, domain 3"/>
    <property type="match status" value="1"/>
</dbReference>